<keyword evidence="2" id="KW-0614">Plasmid</keyword>
<dbReference type="PATRIC" id="fig|1003195.29.peg.6073"/>
<dbReference type="Gene3D" id="3.40.50.10910">
    <property type="entry name" value="Amidohydrolase"/>
    <property type="match status" value="1"/>
</dbReference>
<dbReference type="PANTHER" id="PTHR43135">
    <property type="entry name" value="ALPHA-D-RIBOSE 1-METHYLPHOSPHONATE 5-TRIPHOSPHATE DIPHOSPHATASE"/>
    <property type="match status" value="1"/>
</dbReference>
<dbReference type="InterPro" id="IPR006680">
    <property type="entry name" value="Amidohydro-rel"/>
</dbReference>
<dbReference type="HOGENOM" id="CLU_023620_6_1_11"/>
<evidence type="ECO:0000313" key="2">
    <source>
        <dbReference type="EMBL" id="AEW98466.1"/>
    </source>
</evidence>
<keyword evidence="3" id="KW-1185">Reference proteome</keyword>
<dbReference type="OrthoDB" id="3514520at2"/>
<dbReference type="InterPro" id="IPR011059">
    <property type="entry name" value="Metal-dep_hydrolase_composite"/>
</dbReference>
<reference evidence="3" key="1">
    <citation type="submission" date="2011-12" db="EMBL/GenBank/DDBJ databases">
        <title>Complete genome sequence of Streptomyces cattleya strain DSM 46488.</title>
        <authorList>
            <person name="Ou H.-Y."/>
            <person name="Li P."/>
            <person name="Zhao C."/>
            <person name="O'Hagan D."/>
            <person name="Deng Z."/>
        </authorList>
    </citation>
    <scope>NUCLEOTIDE SEQUENCE [LARGE SCALE GENOMIC DNA]</scope>
    <source>
        <strain evidence="3">ATCC 35852 / DSM 46488 / JCM 4925 / NBRC 14057 / NRRL 8057</strain>
        <plasmid evidence="3">Plasmid pSCATT</plasmid>
    </source>
</reference>
<dbReference type="InterPro" id="IPR032466">
    <property type="entry name" value="Metal_Hydrolase"/>
</dbReference>
<evidence type="ECO:0000259" key="1">
    <source>
        <dbReference type="Pfam" id="PF01979"/>
    </source>
</evidence>
<dbReference type="PANTHER" id="PTHR43135:SF3">
    <property type="entry name" value="ALPHA-D-RIBOSE 1-METHYLPHOSPHONATE 5-TRIPHOSPHATE DIPHOSPHATASE"/>
    <property type="match status" value="1"/>
</dbReference>
<geneLocation type="plasmid" evidence="2 3">
    <name>pSCATT</name>
</geneLocation>
<dbReference type="SUPFAM" id="SSF51338">
    <property type="entry name" value="Composite domain of metallo-dependent hydrolases"/>
    <property type="match status" value="1"/>
</dbReference>
<proteinExistence type="predicted"/>
<dbReference type="SUPFAM" id="SSF51556">
    <property type="entry name" value="Metallo-dependent hydrolases"/>
    <property type="match status" value="1"/>
</dbReference>
<dbReference type="Gene3D" id="1.20.58.520">
    <property type="entry name" value="Amidohydrolase"/>
    <property type="match status" value="1"/>
</dbReference>
<sequence length="360" mass="36936">MPAAHPSRRTVLTNARVFDGHRVGEPSTVVIDGDRIGTDPFGGEVVDAAGAVLLPGLIDAHIHVSGEADLRELRASGVTTGLVMASWPPALVNSLRGRPGLPDLRTAGTPAIGPAGGHARMPGIPRDAVVTTPARARSFVAARVAEGADYIKVVAERGSPEGPDQPTLDALVDAAHRHGRLVVAHATTTGAYAMAIDAGADVLTHAPLDRALDAAAVSRLARDRRIVVPTLTMMEGVAERAGAGRDHRAARATVHALHHAGVPVLAGTDANSAPGAPAAVPHGTSLHHELELLVNAGLTPLDALRAATCLPARHFGLGDRGSVTPGLRADLLLIDGDPLADITATRAVRRVWCAGVEAGP</sequence>
<name>G8XF15_STREN</name>
<dbReference type="GO" id="GO:0016810">
    <property type="term" value="F:hydrolase activity, acting on carbon-nitrogen (but not peptide) bonds"/>
    <property type="evidence" value="ECO:0007669"/>
    <property type="project" value="InterPro"/>
</dbReference>
<feature type="domain" description="Amidohydrolase-related" evidence="1">
    <location>
        <begin position="52"/>
        <end position="355"/>
    </location>
</feature>
<organism evidence="2 3">
    <name type="scientific">Streptantibioticus cattleyicolor (strain ATCC 35852 / DSM 46488 / JCM 4925 / NBRC 14057 / NRRL 8057)</name>
    <name type="common">Streptomyces cattleya</name>
    <dbReference type="NCBI Taxonomy" id="1003195"/>
    <lineage>
        <taxon>Bacteria</taxon>
        <taxon>Bacillati</taxon>
        <taxon>Actinomycetota</taxon>
        <taxon>Actinomycetes</taxon>
        <taxon>Kitasatosporales</taxon>
        <taxon>Streptomycetaceae</taxon>
        <taxon>Streptantibioticus</taxon>
    </lineage>
</organism>
<dbReference type="Proteomes" id="UP000007842">
    <property type="component" value="Plasmid pSCATT"/>
</dbReference>
<gene>
    <name evidence="2" type="ordered locus">SCATT_p02730</name>
</gene>
<evidence type="ECO:0000313" key="3">
    <source>
        <dbReference type="Proteomes" id="UP000007842"/>
    </source>
</evidence>
<dbReference type="Gene3D" id="3.30.110.90">
    <property type="entry name" value="Amidohydrolase"/>
    <property type="match status" value="1"/>
</dbReference>
<dbReference type="RefSeq" id="WP_014626740.1">
    <property type="nucleotide sequence ID" value="NC_016113.1"/>
</dbReference>
<dbReference type="KEGG" id="scy:SCATT_p02730"/>
<accession>G8XF15</accession>
<keyword evidence="2" id="KW-0378">Hydrolase</keyword>
<dbReference type="Gene3D" id="2.30.40.10">
    <property type="entry name" value="Urease, subunit C, domain 1"/>
    <property type="match status" value="1"/>
</dbReference>
<dbReference type="EMBL" id="CP003229">
    <property type="protein sequence ID" value="AEW98466.1"/>
    <property type="molecule type" value="Genomic_DNA"/>
</dbReference>
<dbReference type="Pfam" id="PF01979">
    <property type="entry name" value="Amidohydro_1"/>
    <property type="match status" value="1"/>
</dbReference>
<protein>
    <submittedName>
        <fullName evidence="2">Putative hydrolase</fullName>
    </submittedName>
</protein>
<dbReference type="AlphaFoldDB" id="G8XF15"/>
<dbReference type="InterPro" id="IPR051781">
    <property type="entry name" value="Metallo-dep_Hydrolase"/>
</dbReference>